<dbReference type="EMBL" id="CVRI01000008">
    <property type="protein sequence ID" value="CRK88513.1"/>
    <property type="molecule type" value="Genomic_DNA"/>
</dbReference>
<dbReference type="InterPro" id="IPR039698">
    <property type="entry name" value="Dfg10/SRD5A3"/>
</dbReference>
<dbReference type="OrthoDB" id="5788137at2759"/>
<evidence type="ECO:0000259" key="10">
    <source>
        <dbReference type="Pfam" id="PF02544"/>
    </source>
</evidence>
<protein>
    <recommendedName>
        <fullName evidence="7 9">Polyprenal reductase</fullName>
        <ecNumber evidence="2 9">1.3.1.94</ecNumber>
    </recommendedName>
</protein>
<keyword evidence="4 9" id="KW-1133">Transmembrane helix</keyword>
<feature type="transmembrane region" description="Helical" evidence="9">
    <location>
        <begin position="149"/>
        <end position="168"/>
    </location>
</feature>
<feature type="transmembrane region" description="Helical" evidence="9">
    <location>
        <begin position="67"/>
        <end position="89"/>
    </location>
</feature>
<dbReference type="UniPathway" id="UPA00378"/>
<dbReference type="Pfam" id="PF02544">
    <property type="entry name" value="Steroid_dh"/>
    <property type="match status" value="1"/>
</dbReference>
<sequence length="306" mass="35755">MNINLINILFMQLTFVIVVLGTLMSLVEKYLPTAIKQTFRYGKHAHKEKSDKLVEKIEIPKAWFSHFYVFAVIWAWGALILVISVYFYGYQPCPYLINYLNLSCGDNRIAETSPFITLIALSLMTLQCTRRFIETNFLQIFSKKSKINLTHYLCGYLHYYGVIVLIVAKADGFINGQTTPVMKVTLNEALRAIVAILTFIYFWYKQYESNLIFINLRKNKSGNVVTETHLIPKGGLFKYLSSPHMTCEVFMYLILYFLLHQNTSCIYCLAWVVTNQFSNSLLTHRWYKETFSDYPKERKAFIPFLF</sequence>
<keyword evidence="9" id="KW-0521">NADP</keyword>
<dbReference type="EC" id="1.3.1.94" evidence="2 9"/>
<feature type="transmembrane region" description="Helical" evidence="9">
    <location>
        <begin position="6"/>
        <end position="27"/>
    </location>
</feature>
<feature type="transmembrane region" description="Helical" evidence="9">
    <location>
        <begin position="249"/>
        <end position="273"/>
    </location>
</feature>
<evidence type="ECO:0000256" key="7">
    <source>
        <dbReference type="ARBA" id="ARBA00047186"/>
    </source>
</evidence>
<comment type="function">
    <text evidence="9">Plays a key role in early steps of protein N-linked glycosylation by being involved in the conversion of polyprenol into dolichol. Acts as a polyprenal reductase that mediates the reduction of polyprenal into dolichal in a NADP-dependent mechanism. Dolichols are required for the synthesis of dolichol-linked monosaccharides and the oligosaccharide precursor used for N-glycosylation.</text>
</comment>
<proteinExistence type="inferred from homology"/>
<evidence type="ECO:0000256" key="9">
    <source>
        <dbReference type="RuleBase" id="RU367081"/>
    </source>
</evidence>
<gene>
    <name evidence="11" type="primary">putative Polyprenol reductase</name>
    <name evidence="11" type="ORF">CLUMA_CG002207</name>
</gene>
<dbReference type="PROSITE" id="PS50244">
    <property type="entry name" value="S5A_REDUCTASE"/>
    <property type="match status" value="1"/>
</dbReference>
<dbReference type="PANTHER" id="PTHR14624:SF0">
    <property type="entry name" value="POLYPRENOL REDUCTASE"/>
    <property type="match status" value="1"/>
</dbReference>
<feature type="domain" description="3-oxo-5-alpha-steroid 4-dehydrogenase C-terminal" evidence="10">
    <location>
        <begin position="182"/>
        <end position="306"/>
    </location>
</feature>
<dbReference type="STRING" id="568069.A0A1J1HQM6"/>
<keyword evidence="9" id="KW-0560">Oxidoreductase</keyword>
<keyword evidence="9" id="KW-0256">Endoplasmic reticulum</keyword>
<dbReference type="GO" id="GO:0016095">
    <property type="term" value="P:polyprenol catabolic process"/>
    <property type="evidence" value="ECO:0007669"/>
    <property type="project" value="UniProtKB-UniRule"/>
</dbReference>
<evidence type="ECO:0000256" key="4">
    <source>
        <dbReference type="ARBA" id="ARBA00022989"/>
    </source>
</evidence>
<comment type="catalytic activity">
    <reaction evidence="8 9">
        <text>a di-trans,poly-cis-dolichal + NADP(+) = a di-trans,poly-cis-polyprenal + NADPH + H(+)</text>
        <dbReference type="Rhea" id="RHEA:80727"/>
        <dbReference type="Rhea" id="RHEA-COMP:19536"/>
        <dbReference type="Rhea" id="RHEA-COMP:19537"/>
        <dbReference type="ChEBI" id="CHEBI:15378"/>
        <dbReference type="ChEBI" id="CHEBI:57783"/>
        <dbReference type="ChEBI" id="CHEBI:58349"/>
        <dbReference type="ChEBI" id="CHEBI:231623"/>
        <dbReference type="ChEBI" id="CHEBI:231637"/>
        <dbReference type="EC" id="1.3.1.94"/>
    </reaction>
    <physiologicalReaction direction="right-to-left" evidence="8 9">
        <dbReference type="Rhea" id="RHEA:80729"/>
    </physiologicalReaction>
</comment>
<keyword evidence="3 9" id="KW-0812">Transmembrane</keyword>
<accession>A0A1J1HQM6</accession>
<evidence type="ECO:0000256" key="2">
    <source>
        <dbReference type="ARBA" id="ARBA00012522"/>
    </source>
</evidence>
<evidence type="ECO:0000256" key="8">
    <source>
        <dbReference type="ARBA" id="ARBA00049427"/>
    </source>
</evidence>
<dbReference type="GO" id="GO:0003865">
    <property type="term" value="F:3-oxo-5-alpha-steroid 4-dehydrogenase activity"/>
    <property type="evidence" value="ECO:0007669"/>
    <property type="project" value="TreeGrafter"/>
</dbReference>
<dbReference type="GO" id="GO:0102389">
    <property type="term" value="F:polyprenol reductase activity"/>
    <property type="evidence" value="ECO:0007669"/>
    <property type="project" value="UniProtKB-UniRule"/>
</dbReference>
<evidence type="ECO:0000256" key="3">
    <source>
        <dbReference type="ARBA" id="ARBA00022692"/>
    </source>
</evidence>
<organism evidence="11 12">
    <name type="scientific">Clunio marinus</name>
    <dbReference type="NCBI Taxonomy" id="568069"/>
    <lineage>
        <taxon>Eukaryota</taxon>
        <taxon>Metazoa</taxon>
        <taxon>Ecdysozoa</taxon>
        <taxon>Arthropoda</taxon>
        <taxon>Hexapoda</taxon>
        <taxon>Insecta</taxon>
        <taxon>Pterygota</taxon>
        <taxon>Neoptera</taxon>
        <taxon>Endopterygota</taxon>
        <taxon>Diptera</taxon>
        <taxon>Nematocera</taxon>
        <taxon>Chironomoidea</taxon>
        <taxon>Chironomidae</taxon>
        <taxon>Clunio</taxon>
    </lineage>
</organism>
<dbReference type="GO" id="GO:0160198">
    <property type="term" value="F:polyprenal reductase activity"/>
    <property type="evidence" value="ECO:0007669"/>
    <property type="project" value="UniProtKB-EC"/>
</dbReference>
<evidence type="ECO:0000313" key="11">
    <source>
        <dbReference type="EMBL" id="CRK88513.1"/>
    </source>
</evidence>
<evidence type="ECO:0000313" key="12">
    <source>
        <dbReference type="Proteomes" id="UP000183832"/>
    </source>
</evidence>
<comment type="pathway">
    <text evidence="9">Protein modification; protein glycosylation.</text>
</comment>
<evidence type="ECO:0000256" key="6">
    <source>
        <dbReference type="ARBA" id="ARBA00046320"/>
    </source>
</evidence>
<evidence type="ECO:0000256" key="1">
    <source>
        <dbReference type="ARBA" id="ARBA00004127"/>
    </source>
</evidence>
<name>A0A1J1HQM6_9DIPT</name>
<dbReference type="InterPro" id="IPR001104">
    <property type="entry name" value="3-oxo-5_a-steroid_4-DH_C"/>
</dbReference>
<keyword evidence="5 9" id="KW-0472">Membrane</keyword>
<comment type="similarity">
    <text evidence="6 9">Belongs to the steroid 5-alpha reductase family. Polyprenal reductase subfamily.</text>
</comment>
<dbReference type="GO" id="GO:0005789">
    <property type="term" value="C:endoplasmic reticulum membrane"/>
    <property type="evidence" value="ECO:0007669"/>
    <property type="project" value="UniProtKB-SubCell"/>
</dbReference>
<dbReference type="GO" id="GO:0006488">
    <property type="term" value="P:dolichol-linked oligosaccharide biosynthetic process"/>
    <property type="evidence" value="ECO:0007669"/>
    <property type="project" value="UniProtKB-UniRule"/>
</dbReference>
<evidence type="ECO:0000256" key="5">
    <source>
        <dbReference type="ARBA" id="ARBA00023136"/>
    </source>
</evidence>
<dbReference type="PANTHER" id="PTHR14624">
    <property type="entry name" value="DFG10 PROTEIN"/>
    <property type="match status" value="1"/>
</dbReference>
<comment type="subcellular location">
    <subcellularLocation>
        <location evidence="1">Endomembrane system</location>
        <topology evidence="1">Multi-pass membrane protein</topology>
    </subcellularLocation>
    <subcellularLocation>
        <location evidence="9">Endoplasmic reticulum membrane</location>
    </subcellularLocation>
</comment>
<keyword evidence="12" id="KW-1185">Reference proteome</keyword>
<feature type="transmembrane region" description="Helical" evidence="9">
    <location>
        <begin position="188"/>
        <end position="204"/>
    </location>
</feature>
<dbReference type="AlphaFoldDB" id="A0A1J1HQM6"/>
<dbReference type="Proteomes" id="UP000183832">
    <property type="component" value="Unassembled WGS sequence"/>
</dbReference>
<reference evidence="11 12" key="1">
    <citation type="submission" date="2015-04" db="EMBL/GenBank/DDBJ databases">
        <authorList>
            <person name="Syromyatnikov M.Y."/>
            <person name="Popov V.N."/>
        </authorList>
    </citation>
    <scope>NUCLEOTIDE SEQUENCE [LARGE SCALE GENOMIC DNA]</scope>
</reference>